<evidence type="ECO:0000313" key="5">
    <source>
        <dbReference type="EMBL" id="RHC40820.1"/>
    </source>
</evidence>
<evidence type="ECO:0000256" key="1">
    <source>
        <dbReference type="SAM" id="MobiDB-lite"/>
    </source>
</evidence>
<evidence type="ECO:0000313" key="3">
    <source>
        <dbReference type="EMBL" id="RGM73250.1"/>
    </source>
</evidence>
<reference evidence="2 6" key="1">
    <citation type="submission" date="2014-09" db="EMBL/GenBank/DDBJ databases">
        <title>Butyrate-producing bacteria isolated from human gut.</title>
        <authorList>
            <person name="Zhang Q."/>
            <person name="Zhao L."/>
        </authorList>
    </citation>
    <scope>NUCLEOTIDE SEQUENCE [LARGE SCALE GENOMIC DNA]</scope>
    <source>
        <strain evidence="2 6">R22</strain>
    </source>
</reference>
<protein>
    <submittedName>
        <fullName evidence="2">Pilus assembly protein PilO</fullName>
    </submittedName>
</protein>
<dbReference type="GO" id="GO:0015628">
    <property type="term" value="P:protein secretion by the type II secretion system"/>
    <property type="evidence" value="ECO:0007669"/>
    <property type="project" value="InterPro"/>
</dbReference>
<gene>
    <name evidence="5" type="ORF">DW848_03915</name>
    <name evidence="4" type="ORF">DWW89_06235</name>
    <name evidence="3" type="ORF">DXB99_03800</name>
    <name evidence="2" type="ORF">LD38_02995</name>
</gene>
<dbReference type="EMBL" id="QRXR01000008">
    <property type="protein sequence ID" value="RGU26040.1"/>
    <property type="molecule type" value="Genomic_DNA"/>
</dbReference>
<dbReference type="Proteomes" id="UP000283765">
    <property type="component" value="Unassembled WGS sequence"/>
</dbReference>
<dbReference type="RefSeq" id="WP_109257274.1">
    <property type="nucleotide sequence ID" value="NZ_JRFS01000002.1"/>
</dbReference>
<feature type="region of interest" description="Disordered" evidence="1">
    <location>
        <begin position="109"/>
        <end position="182"/>
    </location>
</feature>
<evidence type="ECO:0000313" key="7">
    <source>
        <dbReference type="Proteomes" id="UP000260758"/>
    </source>
</evidence>
<evidence type="ECO:0000313" key="9">
    <source>
        <dbReference type="Proteomes" id="UP000286104"/>
    </source>
</evidence>
<dbReference type="GO" id="GO:0015627">
    <property type="term" value="C:type II protein secretion system complex"/>
    <property type="evidence" value="ECO:0007669"/>
    <property type="project" value="InterPro"/>
</dbReference>
<name>A0A2U2EKL1_9FIRM</name>
<feature type="compositionally biased region" description="Polar residues" evidence="1">
    <location>
        <begin position="156"/>
        <end position="167"/>
    </location>
</feature>
<dbReference type="Proteomes" id="UP000260758">
    <property type="component" value="Unassembled WGS sequence"/>
</dbReference>
<dbReference type="EMBL" id="QSTP01000002">
    <property type="protein sequence ID" value="RGM73250.1"/>
    <property type="molecule type" value="Genomic_DNA"/>
</dbReference>
<evidence type="ECO:0000313" key="6">
    <source>
        <dbReference type="Proteomes" id="UP000245905"/>
    </source>
</evidence>
<proteinExistence type="predicted"/>
<evidence type="ECO:0000313" key="4">
    <source>
        <dbReference type="EMBL" id="RGU26040.1"/>
    </source>
</evidence>
<evidence type="ECO:0000313" key="2">
    <source>
        <dbReference type="EMBL" id="PWE85046.1"/>
    </source>
</evidence>
<sequence>MSTRDKKLLIILAGVAILALTFFLIFMPQSNKRDSLKSENMNLKSQYNQLSALAAKADDYTKKTKDMSDAMQQVYDNFPSYLQIENGIMDAVAIEKSTNTNITELTVGSPTAIDVNNPTGEAGTDSSSGSTTDSGSTDSSTTDSSNTDSSQSSQTADGNSSQSQTDDGSAAGSGTSSGSAKSTVTGYQLYDVSTVMAFKTEYHGLKAMLGEVIGSSQKKTISTLNVSFDDSTGKLTGEMLVDSYFLYGLDKPYEAPYIPAVPHGTNNLFGTTN</sequence>
<dbReference type="InterPro" id="IPR007690">
    <property type="entry name" value="T2SS_GspM"/>
</dbReference>
<organism evidence="2 6">
    <name type="scientific">Agathobacter rectalis</name>
    <dbReference type="NCBI Taxonomy" id="39491"/>
    <lineage>
        <taxon>Bacteria</taxon>
        <taxon>Bacillati</taxon>
        <taxon>Bacillota</taxon>
        <taxon>Clostridia</taxon>
        <taxon>Lachnospirales</taxon>
        <taxon>Lachnospiraceae</taxon>
        <taxon>Agathobacter</taxon>
    </lineage>
</organism>
<dbReference type="EMBL" id="JRFS01000002">
    <property type="protein sequence ID" value="PWE85046.1"/>
    <property type="molecule type" value="Genomic_DNA"/>
</dbReference>
<evidence type="ECO:0000313" key="8">
    <source>
        <dbReference type="Proteomes" id="UP000283765"/>
    </source>
</evidence>
<dbReference type="Proteomes" id="UP000286104">
    <property type="component" value="Unassembled WGS sequence"/>
</dbReference>
<dbReference type="EMBL" id="QSHU01000003">
    <property type="protein sequence ID" value="RHC40820.1"/>
    <property type="molecule type" value="Genomic_DNA"/>
</dbReference>
<feature type="compositionally biased region" description="Polar residues" evidence="1">
    <location>
        <begin position="109"/>
        <end position="119"/>
    </location>
</feature>
<reference evidence="7 8" key="2">
    <citation type="submission" date="2018-08" db="EMBL/GenBank/DDBJ databases">
        <title>A genome reference for cultivated species of the human gut microbiota.</title>
        <authorList>
            <person name="Zou Y."/>
            <person name="Xue W."/>
            <person name="Luo G."/>
        </authorList>
    </citation>
    <scope>NUCLEOTIDE SEQUENCE [LARGE SCALE GENOMIC DNA]</scope>
    <source>
        <strain evidence="4 8">AF17-27</strain>
        <strain evidence="5 9">AM36-3AA</strain>
        <strain evidence="3 7">OM07-13</strain>
    </source>
</reference>
<feature type="compositionally biased region" description="Low complexity" evidence="1">
    <location>
        <begin position="124"/>
        <end position="155"/>
    </location>
</feature>
<dbReference type="Pfam" id="PF04612">
    <property type="entry name" value="T2SSM"/>
    <property type="match status" value="1"/>
</dbReference>
<dbReference type="AlphaFoldDB" id="A0A2U2EKL1"/>
<dbReference type="Proteomes" id="UP000245905">
    <property type="component" value="Unassembled WGS sequence"/>
</dbReference>
<accession>A0A2U2EKL1</accession>
<feature type="compositionally biased region" description="Low complexity" evidence="1">
    <location>
        <begin position="168"/>
        <end position="182"/>
    </location>
</feature>
<comment type="caution">
    <text evidence="2">The sequence shown here is derived from an EMBL/GenBank/DDBJ whole genome shotgun (WGS) entry which is preliminary data.</text>
</comment>